<keyword evidence="1" id="KW-0812">Transmembrane</keyword>
<evidence type="ECO:0000256" key="1">
    <source>
        <dbReference type="SAM" id="Phobius"/>
    </source>
</evidence>
<dbReference type="Proteomes" id="UP000011688">
    <property type="component" value="Unassembled WGS sequence"/>
</dbReference>
<protein>
    <submittedName>
        <fullName evidence="2">Uncharacterized protein</fullName>
    </submittedName>
</protein>
<organism evidence="2 3">
    <name type="scientific">Natronococcus amylolyticus DSM 10524</name>
    <dbReference type="NCBI Taxonomy" id="1227497"/>
    <lineage>
        <taxon>Archaea</taxon>
        <taxon>Methanobacteriati</taxon>
        <taxon>Methanobacteriota</taxon>
        <taxon>Stenosarchaea group</taxon>
        <taxon>Halobacteria</taxon>
        <taxon>Halobacteriales</taxon>
        <taxon>Natrialbaceae</taxon>
        <taxon>Natronococcus</taxon>
    </lineage>
</organism>
<feature type="transmembrane region" description="Helical" evidence="1">
    <location>
        <begin position="12"/>
        <end position="30"/>
    </location>
</feature>
<dbReference type="AlphaFoldDB" id="L9X2V3"/>
<name>L9X2V3_9EURY</name>
<evidence type="ECO:0000313" key="2">
    <source>
        <dbReference type="EMBL" id="ELY56079.1"/>
    </source>
</evidence>
<keyword evidence="1" id="KW-0472">Membrane</keyword>
<dbReference type="RefSeq" id="WP_005557308.1">
    <property type="nucleotide sequence ID" value="NZ_AOIB01000028.1"/>
</dbReference>
<evidence type="ECO:0000313" key="3">
    <source>
        <dbReference type="Proteomes" id="UP000011688"/>
    </source>
</evidence>
<sequence length="63" mass="6511">MVTVLDTLGSTQVVTGVLLAAAAAASLVLLDVLPTTVLWVSLLAALFMIVVEFSLLVRTKLAA</sequence>
<keyword evidence="3" id="KW-1185">Reference proteome</keyword>
<keyword evidence="1" id="KW-1133">Transmembrane helix</keyword>
<gene>
    <name evidence="2" type="ORF">C491_14057</name>
</gene>
<reference evidence="2 3" key="1">
    <citation type="journal article" date="2014" name="PLoS Genet.">
        <title>Phylogenetically driven sequencing of extremely halophilic archaea reveals strategies for static and dynamic osmo-response.</title>
        <authorList>
            <person name="Becker E.A."/>
            <person name="Seitzer P.M."/>
            <person name="Tritt A."/>
            <person name="Larsen D."/>
            <person name="Krusor M."/>
            <person name="Yao A.I."/>
            <person name="Wu D."/>
            <person name="Madern D."/>
            <person name="Eisen J.A."/>
            <person name="Darling A.E."/>
            <person name="Facciotti M.T."/>
        </authorList>
    </citation>
    <scope>NUCLEOTIDE SEQUENCE [LARGE SCALE GENOMIC DNA]</scope>
    <source>
        <strain evidence="2 3">DSM 10524</strain>
    </source>
</reference>
<comment type="caution">
    <text evidence="2">The sequence shown here is derived from an EMBL/GenBank/DDBJ whole genome shotgun (WGS) entry which is preliminary data.</text>
</comment>
<feature type="transmembrane region" description="Helical" evidence="1">
    <location>
        <begin position="36"/>
        <end position="57"/>
    </location>
</feature>
<proteinExistence type="predicted"/>
<accession>L9X2V3</accession>
<dbReference type="EMBL" id="AOIB01000028">
    <property type="protein sequence ID" value="ELY56079.1"/>
    <property type="molecule type" value="Genomic_DNA"/>
</dbReference>